<evidence type="ECO:0008006" key="4">
    <source>
        <dbReference type="Google" id="ProtNLM"/>
    </source>
</evidence>
<evidence type="ECO:0000313" key="3">
    <source>
        <dbReference type="Proteomes" id="UP001501747"/>
    </source>
</evidence>
<proteinExistence type="predicted"/>
<dbReference type="InterPro" id="IPR011024">
    <property type="entry name" value="G_crystallin-like"/>
</dbReference>
<evidence type="ECO:0000313" key="2">
    <source>
        <dbReference type="EMBL" id="GAA4025629.1"/>
    </source>
</evidence>
<evidence type="ECO:0000256" key="1">
    <source>
        <dbReference type="SAM" id="SignalP"/>
    </source>
</evidence>
<keyword evidence="1" id="KW-0732">Signal</keyword>
<dbReference type="SUPFAM" id="SSF49695">
    <property type="entry name" value="gamma-Crystallin-like"/>
    <property type="match status" value="1"/>
</dbReference>
<reference evidence="3" key="1">
    <citation type="journal article" date="2019" name="Int. J. Syst. Evol. Microbiol.">
        <title>The Global Catalogue of Microorganisms (GCM) 10K type strain sequencing project: providing services to taxonomists for standard genome sequencing and annotation.</title>
        <authorList>
            <consortium name="The Broad Institute Genomics Platform"/>
            <consortium name="The Broad Institute Genome Sequencing Center for Infectious Disease"/>
            <person name="Wu L."/>
            <person name="Ma J."/>
        </authorList>
    </citation>
    <scope>NUCLEOTIDE SEQUENCE [LARGE SCALE GENOMIC DNA]</scope>
    <source>
        <strain evidence="3">JCM 17342</strain>
    </source>
</reference>
<comment type="caution">
    <text evidence="2">The sequence shown here is derived from an EMBL/GenBank/DDBJ whole genome shotgun (WGS) entry which is preliminary data.</text>
</comment>
<feature type="chain" id="PRO_5046611273" description="Peptidase inhibitor family I36" evidence="1">
    <location>
        <begin position="32"/>
        <end position="123"/>
    </location>
</feature>
<keyword evidence="3" id="KW-1185">Reference proteome</keyword>
<name>A0ABP7TFR8_9PSEU</name>
<protein>
    <recommendedName>
        <fullName evidence="4">Peptidase inhibitor family I36</fullName>
    </recommendedName>
</protein>
<organism evidence="2 3">
    <name type="scientific">Allokutzneria multivorans</name>
    <dbReference type="NCBI Taxonomy" id="1142134"/>
    <lineage>
        <taxon>Bacteria</taxon>
        <taxon>Bacillati</taxon>
        <taxon>Actinomycetota</taxon>
        <taxon>Actinomycetes</taxon>
        <taxon>Pseudonocardiales</taxon>
        <taxon>Pseudonocardiaceae</taxon>
        <taxon>Allokutzneria</taxon>
    </lineage>
</organism>
<sequence>MRLRTVLGSVVAVLVAVGAMLAGVAPASANADDCSYKLCMWEDDWYSDSLYAKSAAVSGCQEIAGWNGDNEISSLSNNTGHSVRLYADDNCQGRSLLLNPGWYPELSRLGFNNDTESYRFEGR</sequence>
<feature type="signal peptide" evidence="1">
    <location>
        <begin position="1"/>
        <end position="31"/>
    </location>
</feature>
<accession>A0ABP7TFR8</accession>
<gene>
    <name evidence="2" type="ORF">GCM10022247_57970</name>
</gene>
<dbReference type="EMBL" id="BAABAL010000019">
    <property type="protein sequence ID" value="GAA4025629.1"/>
    <property type="molecule type" value="Genomic_DNA"/>
</dbReference>
<dbReference type="Proteomes" id="UP001501747">
    <property type="component" value="Unassembled WGS sequence"/>
</dbReference>
<dbReference type="Gene3D" id="2.60.20.10">
    <property type="entry name" value="Crystallins"/>
    <property type="match status" value="1"/>
</dbReference>
<dbReference type="Pfam" id="PF03995">
    <property type="entry name" value="Inhibitor_I36"/>
    <property type="match status" value="1"/>
</dbReference>
<dbReference type="RefSeq" id="WP_344881513.1">
    <property type="nucleotide sequence ID" value="NZ_BAABAL010000019.1"/>
</dbReference>